<evidence type="ECO:0000313" key="3">
    <source>
        <dbReference type="Proteomes" id="UP000774326"/>
    </source>
</evidence>
<comment type="caution">
    <text evidence="2">The sequence shown here is derived from an EMBL/GenBank/DDBJ whole genome shotgun (WGS) entry which is preliminary data.</text>
</comment>
<evidence type="ECO:0000313" key="2">
    <source>
        <dbReference type="EMBL" id="KAH3688900.1"/>
    </source>
</evidence>
<name>A0A9P8QHN3_WICPI</name>
<reference evidence="2" key="2">
    <citation type="submission" date="2021-01" db="EMBL/GenBank/DDBJ databases">
        <authorList>
            <person name="Schikora-Tamarit M.A."/>
        </authorList>
    </citation>
    <scope>NUCLEOTIDE SEQUENCE</scope>
    <source>
        <strain evidence="2">CBS2887</strain>
    </source>
</reference>
<accession>A0A9P8QHN3</accession>
<reference evidence="2" key="1">
    <citation type="journal article" date="2021" name="Open Biol.">
        <title>Shared evolutionary footprints suggest mitochondrial oxidative damage underlies multiple complex I losses in fungi.</title>
        <authorList>
            <person name="Schikora-Tamarit M.A."/>
            <person name="Marcet-Houben M."/>
            <person name="Nosek J."/>
            <person name="Gabaldon T."/>
        </authorList>
    </citation>
    <scope>NUCLEOTIDE SEQUENCE</scope>
    <source>
        <strain evidence="2">CBS2887</strain>
    </source>
</reference>
<gene>
    <name evidence="2" type="ORF">WICPIJ_000120</name>
</gene>
<dbReference type="AlphaFoldDB" id="A0A9P8QHN3"/>
<sequence>MSFKRVKRAPAWDFKIVFNCLTFMFLVLTVLEPLTILYGAIDWTAAGTFFKPKMINSWKALASVTEYLYSDWSSLLTLMAALKAAKMFLINFKVGSASSFFAHSLTSFNVTSILSSPRSSS</sequence>
<evidence type="ECO:0000256" key="1">
    <source>
        <dbReference type="SAM" id="Phobius"/>
    </source>
</evidence>
<dbReference type="EMBL" id="JAEUBG010000064">
    <property type="protein sequence ID" value="KAH3688900.1"/>
    <property type="molecule type" value="Genomic_DNA"/>
</dbReference>
<proteinExistence type="predicted"/>
<feature type="transmembrane region" description="Helical" evidence="1">
    <location>
        <begin position="21"/>
        <end position="41"/>
    </location>
</feature>
<organism evidence="2 3">
    <name type="scientific">Wickerhamomyces pijperi</name>
    <name type="common">Yeast</name>
    <name type="synonym">Pichia pijperi</name>
    <dbReference type="NCBI Taxonomy" id="599730"/>
    <lineage>
        <taxon>Eukaryota</taxon>
        <taxon>Fungi</taxon>
        <taxon>Dikarya</taxon>
        <taxon>Ascomycota</taxon>
        <taxon>Saccharomycotina</taxon>
        <taxon>Saccharomycetes</taxon>
        <taxon>Phaffomycetales</taxon>
        <taxon>Wickerhamomycetaceae</taxon>
        <taxon>Wickerhamomyces</taxon>
    </lineage>
</organism>
<keyword evidence="1" id="KW-0812">Transmembrane</keyword>
<keyword evidence="3" id="KW-1185">Reference proteome</keyword>
<keyword evidence="1" id="KW-1133">Transmembrane helix</keyword>
<keyword evidence="1" id="KW-0472">Membrane</keyword>
<protein>
    <submittedName>
        <fullName evidence="2">Uncharacterized protein</fullName>
    </submittedName>
</protein>
<dbReference type="Proteomes" id="UP000774326">
    <property type="component" value="Unassembled WGS sequence"/>
</dbReference>